<evidence type="ECO:0000259" key="7">
    <source>
        <dbReference type="PROSITE" id="PS50850"/>
    </source>
</evidence>
<name>A0ABR1EA63_NECAM</name>
<evidence type="ECO:0000313" key="8">
    <source>
        <dbReference type="EMBL" id="KAK6759493.1"/>
    </source>
</evidence>
<dbReference type="NCBIfam" id="TIGR00879">
    <property type="entry name" value="SP"/>
    <property type="match status" value="1"/>
</dbReference>
<dbReference type="PANTHER" id="PTHR23503">
    <property type="entry name" value="SOLUTE CARRIER FAMILY 2"/>
    <property type="match status" value="1"/>
</dbReference>
<feature type="transmembrane region" description="Helical" evidence="6">
    <location>
        <begin position="382"/>
        <end position="402"/>
    </location>
</feature>
<protein>
    <recommendedName>
        <fullName evidence="7">Major facilitator superfamily (MFS) profile domain-containing protein</fullName>
    </recommendedName>
</protein>
<organism evidence="8 9">
    <name type="scientific">Necator americanus</name>
    <name type="common">Human hookworm</name>
    <dbReference type="NCBI Taxonomy" id="51031"/>
    <lineage>
        <taxon>Eukaryota</taxon>
        <taxon>Metazoa</taxon>
        <taxon>Ecdysozoa</taxon>
        <taxon>Nematoda</taxon>
        <taxon>Chromadorea</taxon>
        <taxon>Rhabditida</taxon>
        <taxon>Rhabditina</taxon>
        <taxon>Rhabditomorpha</taxon>
        <taxon>Strongyloidea</taxon>
        <taxon>Ancylostomatidae</taxon>
        <taxon>Bunostominae</taxon>
        <taxon>Necator</taxon>
    </lineage>
</organism>
<dbReference type="InterPro" id="IPR036259">
    <property type="entry name" value="MFS_trans_sf"/>
</dbReference>
<evidence type="ECO:0000256" key="1">
    <source>
        <dbReference type="ARBA" id="ARBA00004141"/>
    </source>
</evidence>
<dbReference type="PROSITE" id="PS00216">
    <property type="entry name" value="SUGAR_TRANSPORT_1"/>
    <property type="match status" value="1"/>
</dbReference>
<dbReference type="PANTHER" id="PTHR23503:SF121">
    <property type="entry name" value="MAJOR FACILITATOR SUPERFAMILY (MFS) PROFILE DOMAIN-CONTAINING PROTEIN"/>
    <property type="match status" value="1"/>
</dbReference>
<dbReference type="InterPro" id="IPR003663">
    <property type="entry name" value="Sugar/inositol_transpt"/>
</dbReference>
<sequence>MGSASKGFTMLLATTLHRSASREAEYAIAYYISVVTVILGGSAQFYSYGIVNPAQRLLTSWINETYIERYGGPLTLTESNFLWSFVVSSIAIGAILGATLTGTIAEKFGRRDGLIVNGVFNVFGAICELLSKQLRSPELLIVGRFIFGANMGLTSGLVPMYLMEITPVKHRGQAGTLHQVAVAFSDWFSLLIGLPEVLGNEEMWPLAFALPGIPALALCFILPFCPESPKYTLITLGDRERALRDVTNLVNPDDVEPMFDRLVKEAALDRSNKGTLRELLTDPQLRIPLVVSVLVMIAQQFTGCTAVFAFSTEMFLNAELSPEVARFSTLGIGIVYFLFACSAPFLIEKVGRRPLSLFQLTSCLVALVLLSFLTFLQNTWNITWVSYGTIFALVMYMCVYGVGSPIPWIITSELFSQQFRSTAVTISVFVAWMLAFFISTIYLPFQQMVGVSLSYMPFIVVLSISIIILYYLLPETRDHSIEDIMYEVRHRARSLSTGRPWEANRPSSRLELQRLLDSIEQRVYDSTDDLFE</sequence>
<keyword evidence="3 6" id="KW-1133">Transmembrane helix</keyword>
<dbReference type="Gene3D" id="1.20.1250.20">
    <property type="entry name" value="MFS general substrate transporter like domains"/>
    <property type="match status" value="1"/>
</dbReference>
<dbReference type="SUPFAM" id="SSF103473">
    <property type="entry name" value="MFS general substrate transporter"/>
    <property type="match status" value="1"/>
</dbReference>
<accession>A0ABR1EA63</accession>
<reference evidence="8 9" key="1">
    <citation type="submission" date="2023-08" db="EMBL/GenBank/DDBJ databases">
        <title>A Necator americanus chromosomal reference genome.</title>
        <authorList>
            <person name="Ilik V."/>
            <person name="Petrzelkova K.J."/>
            <person name="Pardy F."/>
            <person name="Fuh T."/>
            <person name="Niatou-Singa F.S."/>
            <person name="Gouil Q."/>
            <person name="Baker L."/>
            <person name="Ritchie M.E."/>
            <person name="Jex A.R."/>
            <person name="Gazzola D."/>
            <person name="Li H."/>
            <person name="Toshio Fujiwara R."/>
            <person name="Zhan B."/>
            <person name="Aroian R.V."/>
            <person name="Pafco B."/>
            <person name="Schwarz E.M."/>
        </authorList>
    </citation>
    <scope>NUCLEOTIDE SEQUENCE [LARGE SCALE GENOMIC DNA]</scope>
    <source>
        <strain evidence="8 9">Aroian</strain>
        <tissue evidence="8">Whole animal</tissue>
    </source>
</reference>
<evidence type="ECO:0000256" key="6">
    <source>
        <dbReference type="SAM" id="Phobius"/>
    </source>
</evidence>
<keyword evidence="4 6" id="KW-0472">Membrane</keyword>
<feature type="transmembrane region" description="Helical" evidence="6">
    <location>
        <begin position="28"/>
        <end position="51"/>
    </location>
</feature>
<evidence type="ECO:0000313" key="9">
    <source>
        <dbReference type="Proteomes" id="UP001303046"/>
    </source>
</evidence>
<feature type="transmembrane region" description="Helical" evidence="6">
    <location>
        <begin position="354"/>
        <end position="376"/>
    </location>
</feature>
<keyword evidence="2 6" id="KW-0812">Transmembrane</keyword>
<dbReference type="InterPro" id="IPR045263">
    <property type="entry name" value="GLUT"/>
</dbReference>
<dbReference type="Pfam" id="PF00083">
    <property type="entry name" value="Sugar_tr"/>
    <property type="match status" value="1"/>
</dbReference>
<evidence type="ECO:0000256" key="2">
    <source>
        <dbReference type="ARBA" id="ARBA00022692"/>
    </source>
</evidence>
<comment type="similarity">
    <text evidence="5">Belongs to the major facilitator superfamily. Sugar transporter (TC 2.A.1.1) family.</text>
</comment>
<dbReference type="CDD" id="cd17357">
    <property type="entry name" value="MFS_GLUT_Class1_2_like"/>
    <property type="match status" value="1"/>
</dbReference>
<dbReference type="PROSITE" id="PS00217">
    <property type="entry name" value="SUGAR_TRANSPORT_2"/>
    <property type="match status" value="1"/>
</dbReference>
<dbReference type="InterPro" id="IPR020846">
    <property type="entry name" value="MFS_dom"/>
</dbReference>
<dbReference type="InterPro" id="IPR005829">
    <property type="entry name" value="Sugar_transporter_CS"/>
</dbReference>
<dbReference type="Proteomes" id="UP001303046">
    <property type="component" value="Unassembled WGS sequence"/>
</dbReference>
<feature type="transmembrane region" description="Helical" evidence="6">
    <location>
        <begin position="423"/>
        <end position="443"/>
    </location>
</feature>
<dbReference type="PROSITE" id="PS50850">
    <property type="entry name" value="MFS"/>
    <property type="match status" value="1"/>
</dbReference>
<feature type="transmembrane region" description="Helical" evidence="6">
    <location>
        <begin position="140"/>
        <end position="162"/>
    </location>
</feature>
<evidence type="ECO:0000256" key="5">
    <source>
        <dbReference type="RuleBase" id="RU003346"/>
    </source>
</evidence>
<feature type="transmembrane region" description="Helical" evidence="6">
    <location>
        <begin position="81"/>
        <end position="102"/>
    </location>
</feature>
<comment type="caution">
    <text evidence="8">The sequence shown here is derived from an EMBL/GenBank/DDBJ whole genome shotgun (WGS) entry which is preliminary data.</text>
</comment>
<keyword evidence="9" id="KW-1185">Reference proteome</keyword>
<comment type="subcellular location">
    <subcellularLocation>
        <location evidence="1">Membrane</location>
        <topology evidence="1">Multi-pass membrane protein</topology>
    </subcellularLocation>
</comment>
<evidence type="ECO:0000256" key="4">
    <source>
        <dbReference type="ARBA" id="ARBA00023136"/>
    </source>
</evidence>
<evidence type="ECO:0000256" key="3">
    <source>
        <dbReference type="ARBA" id="ARBA00022989"/>
    </source>
</evidence>
<feature type="transmembrane region" description="Helical" evidence="6">
    <location>
        <begin position="455"/>
        <end position="473"/>
    </location>
</feature>
<feature type="transmembrane region" description="Helical" evidence="6">
    <location>
        <begin position="287"/>
        <end position="310"/>
    </location>
</feature>
<proteinExistence type="inferred from homology"/>
<keyword evidence="5" id="KW-0813">Transport</keyword>
<feature type="transmembrane region" description="Helical" evidence="6">
    <location>
        <begin position="330"/>
        <end position="347"/>
    </location>
</feature>
<dbReference type="PRINTS" id="PR00171">
    <property type="entry name" value="SUGRTRNSPORT"/>
</dbReference>
<dbReference type="InterPro" id="IPR005828">
    <property type="entry name" value="MFS_sugar_transport-like"/>
</dbReference>
<gene>
    <name evidence="8" type="primary">Necator_chrX.g21376</name>
    <name evidence="8" type="ORF">RB195_021215</name>
</gene>
<feature type="domain" description="Major facilitator superfamily (MFS) profile" evidence="7">
    <location>
        <begin position="33"/>
        <end position="477"/>
    </location>
</feature>
<dbReference type="EMBL" id="JAVFWL010000006">
    <property type="protein sequence ID" value="KAK6759493.1"/>
    <property type="molecule type" value="Genomic_DNA"/>
</dbReference>
<feature type="transmembrane region" description="Helical" evidence="6">
    <location>
        <begin position="206"/>
        <end position="225"/>
    </location>
</feature>